<evidence type="ECO:0000256" key="1">
    <source>
        <dbReference type="SAM" id="MobiDB-lite"/>
    </source>
</evidence>
<feature type="compositionally biased region" description="Pro residues" evidence="1">
    <location>
        <begin position="151"/>
        <end position="161"/>
    </location>
</feature>
<gene>
    <name evidence="2" type="ORF">PIB30_054485</name>
</gene>
<sequence length="179" mass="20416">MGIRGAQGPDRPAIRSGSGVNYTGWVHYLWPNVIFRSGSDLVLGHPVRPRKENFSSFPPNQWKLRHLRRRDTGDAKLIAVSPSIRVRVPFSVTASAFPSPLLRSIFMVSSLQSVKELKPSKRWIPRLATSIFMDCRCHCRHHYKKRMMPNQKPPQTPPQPPKTSFRNPSTNIINTSNNH</sequence>
<reference evidence="2 3" key="1">
    <citation type="journal article" date="2023" name="Plants (Basel)">
        <title>Bridging the Gap: Combining Genomics and Transcriptomics Approaches to Understand Stylosanthes scabra, an Orphan Legume from the Brazilian Caatinga.</title>
        <authorList>
            <person name="Ferreira-Neto J.R.C."/>
            <person name="da Silva M.D."/>
            <person name="Binneck E."/>
            <person name="de Melo N.F."/>
            <person name="da Silva R.H."/>
            <person name="de Melo A.L.T.M."/>
            <person name="Pandolfi V."/>
            <person name="Bustamante F.O."/>
            <person name="Brasileiro-Vidal A.C."/>
            <person name="Benko-Iseppon A.M."/>
        </authorList>
    </citation>
    <scope>NUCLEOTIDE SEQUENCE [LARGE SCALE GENOMIC DNA]</scope>
    <source>
        <tissue evidence="2">Leaves</tissue>
    </source>
</reference>
<organism evidence="2 3">
    <name type="scientific">Stylosanthes scabra</name>
    <dbReference type="NCBI Taxonomy" id="79078"/>
    <lineage>
        <taxon>Eukaryota</taxon>
        <taxon>Viridiplantae</taxon>
        <taxon>Streptophyta</taxon>
        <taxon>Embryophyta</taxon>
        <taxon>Tracheophyta</taxon>
        <taxon>Spermatophyta</taxon>
        <taxon>Magnoliopsida</taxon>
        <taxon>eudicotyledons</taxon>
        <taxon>Gunneridae</taxon>
        <taxon>Pentapetalae</taxon>
        <taxon>rosids</taxon>
        <taxon>fabids</taxon>
        <taxon>Fabales</taxon>
        <taxon>Fabaceae</taxon>
        <taxon>Papilionoideae</taxon>
        <taxon>50 kb inversion clade</taxon>
        <taxon>dalbergioids sensu lato</taxon>
        <taxon>Dalbergieae</taxon>
        <taxon>Pterocarpus clade</taxon>
        <taxon>Stylosanthes</taxon>
    </lineage>
</organism>
<proteinExistence type="predicted"/>
<name>A0ABU6ZHK4_9FABA</name>
<accession>A0ABU6ZHK4</accession>
<comment type="caution">
    <text evidence="2">The sequence shown here is derived from an EMBL/GenBank/DDBJ whole genome shotgun (WGS) entry which is preliminary data.</text>
</comment>
<dbReference type="Proteomes" id="UP001341840">
    <property type="component" value="Unassembled WGS sequence"/>
</dbReference>
<protein>
    <submittedName>
        <fullName evidence="2">Uncharacterized protein</fullName>
    </submittedName>
</protein>
<feature type="compositionally biased region" description="Low complexity" evidence="1">
    <location>
        <begin position="169"/>
        <end position="179"/>
    </location>
</feature>
<evidence type="ECO:0000313" key="3">
    <source>
        <dbReference type="Proteomes" id="UP001341840"/>
    </source>
</evidence>
<evidence type="ECO:0000313" key="2">
    <source>
        <dbReference type="EMBL" id="MED6221425.1"/>
    </source>
</evidence>
<feature type="region of interest" description="Disordered" evidence="1">
    <location>
        <begin position="146"/>
        <end position="179"/>
    </location>
</feature>
<dbReference type="EMBL" id="JASCZI010272276">
    <property type="protein sequence ID" value="MED6221425.1"/>
    <property type="molecule type" value="Genomic_DNA"/>
</dbReference>
<keyword evidence="3" id="KW-1185">Reference proteome</keyword>